<keyword evidence="1" id="KW-0812">Transmembrane</keyword>
<keyword evidence="3" id="KW-1185">Reference proteome</keyword>
<protein>
    <submittedName>
        <fullName evidence="2">Uncharacterized protein</fullName>
    </submittedName>
</protein>
<evidence type="ECO:0000313" key="3">
    <source>
        <dbReference type="Proteomes" id="UP000663181"/>
    </source>
</evidence>
<name>A0ABX7GSK7_9GAMM</name>
<keyword evidence="1" id="KW-0472">Membrane</keyword>
<evidence type="ECO:0000313" key="2">
    <source>
        <dbReference type="EMBL" id="QRN53011.1"/>
    </source>
</evidence>
<reference evidence="2 3" key="1">
    <citation type="submission" date="2020-10" db="EMBL/GenBank/DDBJ databases">
        <title>Phylogeny of dyella-like bacteria.</title>
        <authorList>
            <person name="Fu J."/>
        </authorList>
    </citation>
    <scope>NUCLEOTIDE SEQUENCE [LARGE SCALE GENOMIC DNA]</scope>
    <source>
        <strain evidence="2 3">DHOB09</strain>
    </source>
</reference>
<sequence>MMRKLSWFFFALACIGVPAYANWALERDVEAQRAAHAAACGLVAMGIIFFSAIMMAFLSALAGVFGSISFRSLKRPRPKRRILELVVLLVPALVGAAFVALFYLVI</sequence>
<dbReference type="Proteomes" id="UP000663181">
    <property type="component" value="Chromosome"/>
</dbReference>
<organism evidence="2 3">
    <name type="scientific">Dyella caseinilytica</name>
    <dbReference type="NCBI Taxonomy" id="1849581"/>
    <lineage>
        <taxon>Bacteria</taxon>
        <taxon>Pseudomonadati</taxon>
        <taxon>Pseudomonadota</taxon>
        <taxon>Gammaproteobacteria</taxon>
        <taxon>Lysobacterales</taxon>
        <taxon>Rhodanobacteraceae</taxon>
        <taxon>Dyella</taxon>
    </lineage>
</organism>
<keyword evidence="1" id="KW-1133">Transmembrane helix</keyword>
<evidence type="ECO:0000256" key="1">
    <source>
        <dbReference type="SAM" id="Phobius"/>
    </source>
</evidence>
<feature type="transmembrane region" description="Helical" evidence="1">
    <location>
        <begin position="45"/>
        <end position="70"/>
    </location>
</feature>
<dbReference type="EMBL" id="CP064030">
    <property type="protein sequence ID" value="QRN53011.1"/>
    <property type="molecule type" value="Genomic_DNA"/>
</dbReference>
<gene>
    <name evidence="2" type="ORF">ISN74_16445</name>
</gene>
<accession>A0ABX7GSK7</accession>
<proteinExistence type="predicted"/>
<feature type="transmembrane region" description="Helical" evidence="1">
    <location>
        <begin position="82"/>
        <end position="105"/>
    </location>
</feature>
<dbReference type="RefSeq" id="WP_188800243.1">
    <property type="nucleotide sequence ID" value="NZ_BMIZ01000002.1"/>
</dbReference>